<feature type="transmembrane region" description="Helical" evidence="1">
    <location>
        <begin position="47"/>
        <end position="68"/>
    </location>
</feature>
<feature type="transmembrane region" description="Helical" evidence="1">
    <location>
        <begin position="316"/>
        <end position="343"/>
    </location>
</feature>
<keyword evidence="1" id="KW-0812">Transmembrane</keyword>
<protein>
    <submittedName>
        <fullName evidence="2">Uncharacterized protein</fullName>
    </submittedName>
</protein>
<keyword evidence="1" id="KW-1133">Transmembrane helix</keyword>
<evidence type="ECO:0000313" key="2">
    <source>
        <dbReference type="EMBL" id="MFC0268942.1"/>
    </source>
</evidence>
<feature type="transmembrane region" description="Helical" evidence="1">
    <location>
        <begin position="244"/>
        <end position="262"/>
    </location>
</feature>
<keyword evidence="1" id="KW-0472">Membrane</keyword>
<dbReference type="Proteomes" id="UP001589814">
    <property type="component" value="Unassembled WGS sequence"/>
</dbReference>
<dbReference type="RefSeq" id="WP_019951385.1">
    <property type="nucleotide sequence ID" value="NZ_JBHLVX010000050.1"/>
</dbReference>
<evidence type="ECO:0000256" key="1">
    <source>
        <dbReference type="SAM" id="Phobius"/>
    </source>
</evidence>
<sequence length="417" mass="44085">MTRLPGLLLFAMLLLGVAALLLGAPLWPSALLGWLATLGLFGRLPRASRRQAGTLFAVGALLWALALLRGTDSALHDALVVNQPLLIMFAGVSFLSMAAPVAGRDDARDGSLIGTLLGAHLFGAAINLSVVFVFGERMQRDGRLERAQTLILGRGFTAAATWSPFFVAMGVALTYVPGLDYLTLLPWGVLTALCLLLLNYVDVIRRPHTPFHGYPIERGALLLPGLLAVAVIVIHALWPGLSIVTIIALVSPLFALLLVPNGQRRERARRQLRDGLPGLTPQFALFLAAGVLSTGLTALTATLSTGALPLVGFGALSAWLTLGVLVLLSFIGVHPLIGIATLAPLIAPLQPDATLLALMFLMSWALGTGSSPLSGSNLAISQRYAVRSRDLLRWNLPYALLGWLTCGAVLGLYALTG</sequence>
<organism evidence="2 3">
    <name type="scientific">Kushneria aurantia</name>
    <dbReference type="NCBI Taxonomy" id="504092"/>
    <lineage>
        <taxon>Bacteria</taxon>
        <taxon>Pseudomonadati</taxon>
        <taxon>Pseudomonadota</taxon>
        <taxon>Gammaproteobacteria</taxon>
        <taxon>Oceanospirillales</taxon>
        <taxon>Halomonadaceae</taxon>
        <taxon>Kushneria</taxon>
    </lineage>
</organism>
<feature type="transmembrane region" description="Helical" evidence="1">
    <location>
        <begin position="221"/>
        <end position="238"/>
    </location>
</feature>
<reference evidence="2 3" key="1">
    <citation type="submission" date="2024-09" db="EMBL/GenBank/DDBJ databases">
        <authorList>
            <person name="Sun Q."/>
            <person name="Mori K."/>
        </authorList>
    </citation>
    <scope>NUCLEOTIDE SEQUENCE [LARGE SCALE GENOMIC DNA]</scope>
    <source>
        <strain evidence="2 3">CCM 7415</strain>
    </source>
</reference>
<feature type="transmembrane region" description="Helical" evidence="1">
    <location>
        <begin position="181"/>
        <end position="201"/>
    </location>
</feature>
<gene>
    <name evidence="2" type="ORF">ACFFHW_13265</name>
</gene>
<comment type="caution">
    <text evidence="2">The sequence shown here is derived from an EMBL/GenBank/DDBJ whole genome shotgun (WGS) entry which is preliminary data.</text>
</comment>
<name>A0ABV6G5I0_9GAMM</name>
<feature type="transmembrane region" description="Helical" evidence="1">
    <location>
        <begin position="80"/>
        <end position="99"/>
    </location>
</feature>
<feature type="transmembrane region" description="Helical" evidence="1">
    <location>
        <begin position="111"/>
        <end position="134"/>
    </location>
</feature>
<feature type="transmembrane region" description="Helical" evidence="1">
    <location>
        <begin position="155"/>
        <end position="175"/>
    </location>
</feature>
<proteinExistence type="predicted"/>
<feature type="transmembrane region" description="Helical" evidence="1">
    <location>
        <begin position="395"/>
        <end position="415"/>
    </location>
</feature>
<evidence type="ECO:0000313" key="3">
    <source>
        <dbReference type="Proteomes" id="UP001589814"/>
    </source>
</evidence>
<dbReference type="EMBL" id="JBHLVX010000050">
    <property type="protein sequence ID" value="MFC0268942.1"/>
    <property type="molecule type" value="Genomic_DNA"/>
</dbReference>
<feature type="transmembrane region" description="Helical" evidence="1">
    <location>
        <begin position="283"/>
        <end position="304"/>
    </location>
</feature>
<accession>A0ABV6G5I0</accession>
<keyword evidence="3" id="KW-1185">Reference proteome</keyword>
<feature type="transmembrane region" description="Helical" evidence="1">
    <location>
        <begin position="355"/>
        <end position="375"/>
    </location>
</feature>